<gene>
    <name evidence="5" type="ORF">PIOMA14_I_1301</name>
</gene>
<evidence type="ECO:0000259" key="4">
    <source>
        <dbReference type="PROSITE" id="PS50893"/>
    </source>
</evidence>
<dbReference type="RefSeq" id="WP_096405585.1">
    <property type="nucleotide sequence ID" value="NZ_AP014597.1"/>
</dbReference>
<evidence type="ECO:0000256" key="3">
    <source>
        <dbReference type="ARBA" id="ARBA00022840"/>
    </source>
</evidence>
<dbReference type="EMBL" id="AP014597">
    <property type="protein sequence ID" value="BAU17809.1"/>
    <property type="molecule type" value="Genomic_DNA"/>
</dbReference>
<evidence type="ECO:0000313" key="5">
    <source>
        <dbReference type="EMBL" id="BAU17809.1"/>
    </source>
</evidence>
<dbReference type="GO" id="GO:0005524">
    <property type="term" value="F:ATP binding"/>
    <property type="evidence" value="ECO:0007669"/>
    <property type="project" value="UniProtKB-KW"/>
</dbReference>
<evidence type="ECO:0000256" key="1">
    <source>
        <dbReference type="ARBA" id="ARBA00022448"/>
    </source>
</evidence>
<dbReference type="InterPro" id="IPR027417">
    <property type="entry name" value="P-loop_NTPase"/>
</dbReference>
<proteinExistence type="predicted"/>
<keyword evidence="2" id="KW-0547">Nucleotide-binding</keyword>
<dbReference type="STRING" id="28131.BWX40_01680"/>
<organism evidence="5 6">
    <name type="scientific">Prevotella intermedia</name>
    <dbReference type="NCBI Taxonomy" id="28131"/>
    <lineage>
        <taxon>Bacteria</taxon>
        <taxon>Pseudomonadati</taxon>
        <taxon>Bacteroidota</taxon>
        <taxon>Bacteroidia</taxon>
        <taxon>Bacteroidales</taxon>
        <taxon>Prevotellaceae</taxon>
        <taxon>Prevotella</taxon>
    </lineage>
</organism>
<dbReference type="Gene3D" id="3.40.50.300">
    <property type="entry name" value="P-loop containing nucleotide triphosphate hydrolases"/>
    <property type="match status" value="1"/>
</dbReference>
<dbReference type="Proteomes" id="UP000217431">
    <property type="component" value="Chromosome I"/>
</dbReference>
<dbReference type="InterPro" id="IPR051782">
    <property type="entry name" value="ABC_Transporter_VariousFunc"/>
</dbReference>
<dbReference type="PANTHER" id="PTHR42939">
    <property type="entry name" value="ABC TRANSPORTER ATP-BINDING PROTEIN ALBC-RELATED"/>
    <property type="match status" value="1"/>
</dbReference>
<accession>A0A0S3UJZ0</accession>
<dbReference type="PANTHER" id="PTHR42939:SF1">
    <property type="entry name" value="ABC TRANSPORTER ATP-BINDING PROTEIN ALBC-RELATED"/>
    <property type="match status" value="1"/>
</dbReference>
<evidence type="ECO:0000313" key="6">
    <source>
        <dbReference type="Proteomes" id="UP000217431"/>
    </source>
</evidence>
<dbReference type="SMART" id="SM00382">
    <property type="entry name" value="AAA"/>
    <property type="match status" value="1"/>
</dbReference>
<reference evidence="5 6" key="1">
    <citation type="journal article" date="2016" name="DNA Res.">
        <title>The complete genome sequencing of Prevotella intermedia strain OMA14 and a subsequent fine-scale, intra-species genomic comparison reveal an unusual amplification of conjugative and mobile transposons and identify a novel Prevotella-lineage-specific repeat.</title>
        <authorList>
            <person name="Naito M."/>
            <person name="Ogura Y."/>
            <person name="Itoh T."/>
            <person name="Shoji M."/>
            <person name="Okamoto M."/>
            <person name="Hayashi T."/>
            <person name="Nakayama K."/>
        </authorList>
    </citation>
    <scope>NUCLEOTIDE SEQUENCE [LARGE SCALE GENOMIC DNA]</scope>
    <source>
        <strain evidence="5 6">OMA14</strain>
    </source>
</reference>
<dbReference type="SUPFAM" id="SSF52540">
    <property type="entry name" value="P-loop containing nucleoside triphosphate hydrolases"/>
    <property type="match status" value="1"/>
</dbReference>
<dbReference type="PROSITE" id="PS50893">
    <property type="entry name" value="ABC_TRANSPORTER_2"/>
    <property type="match status" value="1"/>
</dbReference>
<evidence type="ECO:0000256" key="2">
    <source>
        <dbReference type="ARBA" id="ARBA00022741"/>
    </source>
</evidence>
<dbReference type="InterPro" id="IPR003439">
    <property type="entry name" value="ABC_transporter-like_ATP-bd"/>
</dbReference>
<keyword evidence="1" id="KW-0813">Transport</keyword>
<keyword evidence="3 5" id="KW-0067">ATP-binding</keyword>
<dbReference type="Pfam" id="PF00005">
    <property type="entry name" value="ABC_tran"/>
    <property type="match status" value="1"/>
</dbReference>
<dbReference type="InterPro" id="IPR003593">
    <property type="entry name" value="AAA+_ATPase"/>
</dbReference>
<dbReference type="AlphaFoldDB" id="A0A0S3UJZ0"/>
<protein>
    <submittedName>
        <fullName evidence="5">ABC transporter ATP-binding protein</fullName>
    </submittedName>
</protein>
<dbReference type="GO" id="GO:0016887">
    <property type="term" value="F:ATP hydrolysis activity"/>
    <property type="evidence" value="ECO:0007669"/>
    <property type="project" value="InterPro"/>
</dbReference>
<feature type="domain" description="ABC transporter" evidence="4">
    <location>
        <begin position="2"/>
        <end position="228"/>
    </location>
</feature>
<name>A0A0S3UJZ0_PREIN</name>
<dbReference type="CDD" id="cd03230">
    <property type="entry name" value="ABC_DR_subfamily_A"/>
    <property type="match status" value="1"/>
</dbReference>
<sequence>MIEVKNLVFNYPGNKKKVFDGLNLTLNENRIYGLLGKNGMGKSTLLYLISGLLHPKSGEVSIDGMETKKRRPEMLREIYVVPEEYNLPNLTLKQYVKVHQDFYPRFSEEILMKCLKDFEMQPDVNFKHLSMGQKKKIYMSFAVASCCQLLLMDEPTNGLDIPSKALFRKVIAGNLPADSSLIISTHQVHDVEQLLDHVFVLNNSEMIINASVEEIAKEYEFTYRNANEMDENVLYAEPSLQGNAVIARRKADSPETTINLELLFNAATLGKLNNK</sequence>